<dbReference type="PANTHER" id="PTHR47643:SF2">
    <property type="entry name" value="TPR DOMAIN PROTEIN (AFU_ORTHOLOGUE AFUA_5G12710)"/>
    <property type="match status" value="1"/>
</dbReference>
<evidence type="ECO:0000313" key="2">
    <source>
        <dbReference type="Proteomes" id="UP000649617"/>
    </source>
</evidence>
<dbReference type="EMBL" id="CAJNIZ010046058">
    <property type="protein sequence ID" value="CAE7738318.1"/>
    <property type="molecule type" value="Genomic_DNA"/>
</dbReference>
<dbReference type="AlphaFoldDB" id="A0A812XNM7"/>
<organism evidence="1 2">
    <name type="scientific">Symbiodinium pilosum</name>
    <name type="common">Dinoflagellate</name>
    <dbReference type="NCBI Taxonomy" id="2952"/>
    <lineage>
        <taxon>Eukaryota</taxon>
        <taxon>Sar</taxon>
        <taxon>Alveolata</taxon>
        <taxon>Dinophyceae</taxon>
        <taxon>Suessiales</taxon>
        <taxon>Symbiodiniaceae</taxon>
        <taxon>Symbiodinium</taxon>
    </lineage>
</organism>
<comment type="caution">
    <text evidence="1">The sequence shown here is derived from an EMBL/GenBank/DDBJ whole genome shotgun (WGS) entry which is preliminary data.</text>
</comment>
<dbReference type="SUPFAM" id="SSF82199">
    <property type="entry name" value="SET domain"/>
    <property type="match status" value="1"/>
</dbReference>
<evidence type="ECO:0000313" key="1">
    <source>
        <dbReference type="EMBL" id="CAE7738318.1"/>
    </source>
</evidence>
<evidence type="ECO:0008006" key="3">
    <source>
        <dbReference type="Google" id="ProtNLM"/>
    </source>
</evidence>
<dbReference type="OrthoDB" id="1028014at2759"/>
<keyword evidence="2" id="KW-1185">Reference proteome</keyword>
<dbReference type="Proteomes" id="UP000649617">
    <property type="component" value="Unassembled WGS sequence"/>
</dbReference>
<reference evidence="1" key="1">
    <citation type="submission" date="2021-02" db="EMBL/GenBank/DDBJ databases">
        <authorList>
            <person name="Dougan E. K."/>
            <person name="Rhodes N."/>
            <person name="Thang M."/>
            <person name="Chan C."/>
        </authorList>
    </citation>
    <scope>NUCLEOTIDE SEQUENCE</scope>
</reference>
<dbReference type="InterPro" id="IPR046341">
    <property type="entry name" value="SET_dom_sf"/>
</dbReference>
<sequence>MARHSCTPSAVYSVWGDIMMARAARPLKAGDEVTFSFMDIWFPLEVRQEKFTTAGGGDGFWCRCPRCEAEASWTSAAAVASADLELRFEKQRSRVEGILRSLDLKLEERRQNMQKQYDAIRDNEEQRREYEAGLLGLADRFDNLKGMPKDEDIEQLQKYFPEDNEPELVEVRQDLADDLVDAILTFEEQVEKIGMPEEERHWLIANHFAQYSQLLTILRLRKDVEAQRKVLGGFLDAVANTCPGGFEHQRLSVLLWEVSAQCEDPTLMREDLVRDLIPKELDRVREAIKIRYGQDLDDTEVSAAMARIASTSIIDENWMWDIT</sequence>
<gene>
    <name evidence="1" type="ORF">SPIL2461_LOCUS21226</name>
</gene>
<accession>A0A812XNM7</accession>
<dbReference type="InterPro" id="IPR053209">
    <property type="entry name" value="Gramillin-biosynth_MTr"/>
</dbReference>
<name>A0A812XNM7_SYMPI</name>
<dbReference type="Gene3D" id="2.170.270.10">
    <property type="entry name" value="SET domain"/>
    <property type="match status" value="1"/>
</dbReference>
<proteinExistence type="predicted"/>
<protein>
    <recommendedName>
        <fullName evidence="3">SET domain-containing protein</fullName>
    </recommendedName>
</protein>
<dbReference type="PANTHER" id="PTHR47643">
    <property type="entry name" value="TPR DOMAIN PROTEIN (AFU_ORTHOLOGUE AFUA_5G12710)"/>
    <property type="match status" value="1"/>
</dbReference>